<dbReference type="Proteomes" id="UP001177744">
    <property type="component" value="Unassembled WGS sequence"/>
</dbReference>
<evidence type="ECO:0000313" key="4">
    <source>
        <dbReference type="Proteomes" id="UP001177744"/>
    </source>
</evidence>
<dbReference type="InterPro" id="IPR051320">
    <property type="entry name" value="Viral_Replic_Matur_Polypro"/>
</dbReference>
<organism evidence="3 4">
    <name type="scientific">Cnephaeus nilssonii</name>
    <name type="common">Northern bat</name>
    <name type="synonym">Eptesicus nilssonii</name>
    <dbReference type="NCBI Taxonomy" id="3371016"/>
    <lineage>
        <taxon>Eukaryota</taxon>
        <taxon>Metazoa</taxon>
        <taxon>Chordata</taxon>
        <taxon>Craniata</taxon>
        <taxon>Vertebrata</taxon>
        <taxon>Euteleostomi</taxon>
        <taxon>Mammalia</taxon>
        <taxon>Eutheria</taxon>
        <taxon>Laurasiatheria</taxon>
        <taxon>Chiroptera</taxon>
        <taxon>Yangochiroptera</taxon>
        <taxon>Vespertilionidae</taxon>
        <taxon>Cnephaeus</taxon>
    </lineage>
</organism>
<dbReference type="EMBL" id="JAULJE010000026">
    <property type="protein sequence ID" value="KAK1327719.1"/>
    <property type="molecule type" value="Genomic_DNA"/>
</dbReference>
<protein>
    <recommendedName>
        <fullName evidence="2">Reverse transcriptase domain-containing protein</fullName>
    </recommendedName>
</protein>
<evidence type="ECO:0000313" key="3">
    <source>
        <dbReference type="EMBL" id="KAK1327719.1"/>
    </source>
</evidence>
<proteinExistence type="inferred from homology"/>
<dbReference type="Gene3D" id="3.10.20.370">
    <property type="match status" value="1"/>
</dbReference>
<gene>
    <name evidence="3" type="ORF">QTO34_012864</name>
</gene>
<sequence length="235" mass="26048">MVTVLDLKDAFFCIPLHPDSQFLSASEDPSDQSTQLTRTVLPQCLQIVPLFGQALAQGLCQFEHPQTPVIQYAGDILLCGPSEEIFQEDTRALLNFLAERAYKVPKSKAQLCQTSVPYLGLVLTKRSRALEKIMDSRYGEPACPLNEIIKEAQQENLTFLEWEPAAELAFKLKQALLQTLALGLPTGQNFNLYQPVGYLSKALDITAKGWLACLRIVAVVALLLPEATKLTLEET</sequence>
<dbReference type="Pfam" id="PF00078">
    <property type="entry name" value="RVT_1"/>
    <property type="match status" value="1"/>
</dbReference>
<dbReference type="SUPFAM" id="SSF56672">
    <property type="entry name" value="DNA/RNA polymerases"/>
    <property type="match status" value="1"/>
</dbReference>
<reference evidence="3" key="1">
    <citation type="submission" date="2023-06" db="EMBL/GenBank/DDBJ databases">
        <title>Reference genome for the Northern bat (Eptesicus nilssonii), a most northern bat species.</title>
        <authorList>
            <person name="Laine V.N."/>
            <person name="Pulliainen A.T."/>
            <person name="Lilley T.M."/>
        </authorList>
    </citation>
    <scope>NUCLEOTIDE SEQUENCE</scope>
    <source>
        <strain evidence="3">BLF_Eptnil</strain>
        <tissue evidence="3">Kidney</tissue>
    </source>
</reference>
<evidence type="ECO:0000256" key="1">
    <source>
        <dbReference type="ARBA" id="ARBA00010879"/>
    </source>
</evidence>
<dbReference type="PROSITE" id="PS50878">
    <property type="entry name" value="RT_POL"/>
    <property type="match status" value="1"/>
</dbReference>
<dbReference type="Gene3D" id="3.30.70.270">
    <property type="match status" value="1"/>
</dbReference>
<dbReference type="PANTHER" id="PTHR33064">
    <property type="entry name" value="POL PROTEIN"/>
    <property type="match status" value="1"/>
</dbReference>
<keyword evidence="4" id="KW-1185">Reference proteome</keyword>
<dbReference type="AlphaFoldDB" id="A0AA40LD59"/>
<dbReference type="InterPro" id="IPR043502">
    <property type="entry name" value="DNA/RNA_pol_sf"/>
</dbReference>
<dbReference type="InterPro" id="IPR043128">
    <property type="entry name" value="Rev_trsase/Diguanyl_cyclase"/>
</dbReference>
<dbReference type="PANTHER" id="PTHR33064:SF36">
    <property type="entry name" value="CCHC-TYPE DOMAIN-CONTAINING PROTEIN"/>
    <property type="match status" value="1"/>
</dbReference>
<feature type="domain" description="Reverse transcriptase" evidence="2">
    <location>
        <begin position="1"/>
        <end position="123"/>
    </location>
</feature>
<name>A0AA40LD59_CNENI</name>
<dbReference type="InterPro" id="IPR000477">
    <property type="entry name" value="RT_dom"/>
</dbReference>
<comment type="caution">
    <text evidence="3">The sequence shown here is derived from an EMBL/GenBank/DDBJ whole genome shotgun (WGS) entry which is preliminary data.</text>
</comment>
<comment type="similarity">
    <text evidence="1">Belongs to the beta type-B retroviral polymerase family. HERV class-II K(HML-2) pol subfamily.</text>
</comment>
<evidence type="ECO:0000259" key="2">
    <source>
        <dbReference type="PROSITE" id="PS50878"/>
    </source>
</evidence>
<accession>A0AA40LD59</accession>